<comment type="caution">
    <text evidence="2">The sequence shown here is derived from an EMBL/GenBank/DDBJ whole genome shotgun (WGS) entry which is preliminary data.</text>
</comment>
<organism evidence="2 3">
    <name type="scientific">[Emmonsia] crescens</name>
    <dbReference type="NCBI Taxonomy" id="73230"/>
    <lineage>
        <taxon>Eukaryota</taxon>
        <taxon>Fungi</taxon>
        <taxon>Dikarya</taxon>
        <taxon>Ascomycota</taxon>
        <taxon>Pezizomycotina</taxon>
        <taxon>Eurotiomycetes</taxon>
        <taxon>Eurotiomycetidae</taxon>
        <taxon>Onygenales</taxon>
        <taxon>Ajellomycetaceae</taxon>
        <taxon>Emergomyces</taxon>
    </lineage>
</organism>
<evidence type="ECO:0000313" key="2">
    <source>
        <dbReference type="EMBL" id="PGH34755.1"/>
    </source>
</evidence>
<gene>
    <name evidence="2" type="ORF">GX50_02436</name>
</gene>
<evidence type="ECO:0000256" key="1">
    <source>
        <dbReference type="SAM" id="MobiDB-lite"/>
    </source>
</evidence>
<keyword evidence="3" id="KW-1185">Reference proteome</keyword>
<proteinExistence type="predicted"/>
<reference evidence="2 3" key="1">
    <citation type="submission" date="2017-10" db="EMBL/GenBank/DDBJ databases">
        <title>Comparative genomics in systemic dimorphic fungi from Ajellomycetaceae.</title>
        <authorList>
            <person name="Munoz J.F."/>
            <person name="Mcewen J.G."/>
            <person name="Clay O.K."/>
            <person name="Cuomo C.A."/>
        </authorList>
    </citation>
    <scope>NUCLEOTIDE SEQUENCE [LARGE SCALE GENOMIC DNA]</scope>
    <source>
        <strain evidence="2 3">UAMH4076</strain>
    </source>
</reference>
<accession>A0A2B7ZM78</accession>
<feature type="region of interest" description="Disordered" evidence="1">
    <location>
        <begin position="18"/>
        <end position="45"/>
    </location>
</feature>
<sequence length="94" mass="10922">MGNEWNGVEWVAPEYGRYDAGRDGRATKRNERNKEAPEAEREAGDDKRCFEEGIRKMRVPEEKTGRERDSAIMKRERATSGGGEETLHWHWINS</sequence>
<dbReference type="AlphaFoldDB" id="A0A2B7ZM78"/>
<evidence type="ECO:0000313" key="3">
    <source>
        <dbReference type="Proteomes" id="UP000226031"/>
    </source>
</evidence>
<dbReference type="Proteomes" id="UP000226031">
    <property type="component" value="Unassembled WGS sequence"/>
</dbReference>
<feature type="compositionally biased region" description="Basic and acidic residues" evidence="1">
    <location>
        <begin position="59"/>
        <end position="78"/>
    </location>
</feature>
<dbReference type="VEuPathDB" id="FungiDB:EMCG_03547"/>
<dbReference type="EMBL" id="PDND01000034">
    <property type="protein sequence ID" value="PGH34755.1"/>
    <property type="molecule type" value="Genomic_DNA"/>
</dbReference>
<protein>
    <submittedName>
        <fullName evidence="2">Uncharacterized protein</fullName>
    </submittedName>
</protein>
<feature type="region of interest" description="Disordered" evidence="1">
    <location>
        <begin position="59"/>
        <end position="94"/>
    </location>
</feature>
<name>A0A2B7ZM78_9EURO</name>